<reference evidence="3" key="1">
    <citation type="submission" date="2016-10" db="EMBL/GenBank/DDBJ databases">
        <authorList>
            <person name="Varghese N."/>
            <person name="Submissions S."/>
        </authorList>
    </citation>
    <scope>NUCLEOTIDE SEQUENCE [LARGE SCALE GENOMIC DNA]</scope>
    <source>
        <strain evidence="3">DSM 28453</strain>
    </source>
</reference>
<dbReference type="Proteomes" id="UP000198851">
    <property type="component" value="Unassembled WGS sequence"/>
</dbReference>
<evidence type="ECO:0000313" key="2">
    <source>
        <dbReference type="EMBL" id="SFK63012.1"/>
    </source>
</evidence>
<dbReference type="AlphaFoldDB" id="A0A1I4B279"/>
<evidence type="ECO:0000313" key="3">
    <source>
        <dbReference type="Proteomes" id="UP000198851"/>
    </source>
</evidence>
<gene>
    <name evidence="2" type="ORF">SAMN04488036_101763</name>
</gene>
<sequence>MLEWQMGKSHRSDQFRKSGFCDLRYCRNAYGDESHGAGVDDSVLRDDKQLGMVSPKDLQQTPLNLDPSPEPLDVNDYVDRSRRMHRNDL</sequence>
<evidence type="ECO:0000256" key="1">
    <source>
        <dbReference type="SAM" id="MobiDB-lite"/>
    </source>
</evidence>
<dbReference type="EMBL" id="FOSZ01000001">
    <property type="protein sequence ID" value="SFK63012.1"/>
    <property type="molecule type" value="Genomic_DNA"/>
</dbReference>
<organism evidence="2 3">
    <name type="scientific">Shimia haliotis</name>
    <dbReference type="NCBI Taxonomy" id="1280847"/>
    <lineage>
        <taxon>Bacteria</taxon>
        <taxon>Pseudomonadati</taxon>
        <taxon>Pseudomonadota</taxon>
        <taxon>Alphaproteobacteria</taxon>
        <taxon>Rhodobacterales</taxon>
        <taxon>Roseobacteraceae</taxon>
    </lineage>
</organism>
<accession>A0A1I4B279</accession>
<keyword evidence="3" id="KW-1185">Reference proteome</keyword>
<feature type="compositionally biased region" description="Basic and acidic residues" evidence="1">
    <location>
        <begin position="77"/>
        <end position="89"/>
    </location>
</feature>
<name>A0A1I4B279_9RHOB</name>
<protein>
    <submittedName>
        <fullName evidence="2">Uncharacterized protein</fullName>
    </submittedName>
</protein>
<feature type="region of interest" description="Disordered" evidence="1">
    <location>
        <begin position="32"/>
        <end position="89"/>
    </location>
</feature>
<proteinExistence type="predicted"/>